<dbReference type="Proteomes" id="UP001596222">
    <property type="component" value="Unassembled WGS sequence"/>
</dbReference>
<comment type="caution">
    <text evidence="1">The sequence shown here is derived from an EMBL/GenBank/DDBJ whole genome shotgun (WGS) entry which is preliminary data.</text>
</comment>
<reference evidence="2" key="1">
    <citation type="journal article" date="2019" name="Int. J. Syst. Evol. Microbiol.">
        <title>The Global Catalogue of Microorganisms (GCM) 10K type strain sequencing project: providing services to taxonomists for standard genome sequencing and annotation.</title>
        <authorList>
            <consortium name="The Broad Institute Genomics Platform"/>
            <consortium name="The Broad Institute Genome Sequencing Center for Infectious Disease"/>
            <person name="Wu L."/>
            <person name="Ma J."/>
        </authorList>
    </citation>
    <scope>NUCLEOTIDE SEQUENCE [LARGE SCALE GENOMIC DNA]</scope>
    <source>
        <strain evidence="2">CGMCC 4.1641</strain>
    </source>
</reference>
<gene>
    <name evidence="1" type="ORF">ACFPP6_30005</name>
</gene>
<protein>
    <submittedName>
        <fullName evidence="1">Uncharacterized protein</fullName>
    </submittedName>
</protein>
<proteinExistence type="predicted"/>
<organism evidence="1 2">
    <name type="scientific">Streptomyces aureoversilis</name>
    <dbReference type="NCBI Taxonomy" id="67277"/>
    <lineage>
        <taxon>Bacteria</taxon>
        <taxon>Bacillati</taxon>
        <taxon>Actinomycetota</taxon>
        <taxon>Actinomycetes</taxon>
        <taxon>Kitasatosporales</taxon>
        <taxon>Streptomycetaceae</taxon>
        <taxon>Streptomyces</taxon>
    </lineage>
</organism>
<evidence type="ECO:0000313" key="2">
    <source>
        <dbReference type="Proteomes" id="UP001596222"/>
    </source>
</evidence>
<dbReference type="EMBL" id="JBHSKJ010000022">
    <property type="protein sequence ID" value="MFC5148906.1"/>
    <property type="molecule type" value="Genomic_DNA"/>
</dbReference>
<dbReference type="RefSeq" id="WP_382049030.1">
    <property type="nucleotide sequence ID" value="NZ_JBHSKJ010000022.1"/>
</dbReference>
<sequence>MAVTELYIADEITSRLPEKARQEAAFNLHKRDCQTCGKALGDQAPALTIDACGPFLSATLNHQSCRPSGWYELRSMAAGAHMSWTSRFFTLPMGDDGPRGPRAMFIVCPHLEGVHLDQDGGDGWSVNTERHWRARGFRPMGRELIVDKWVADQTPPRASLKGTTIHIDAGLDGRWSSSADLQTIKACRKQGGLLLGVSTACEPTSTAGPTDILRYGAAGHIFLGWIPLV</sequence>
<accession>A0ABW0A7D0</accession>
<name>A0ABW0A7D0_9ACTN</name>
<evidence type="ECO:0000313" key="1">
    <source>
        <dbReference type="EMBL" id="MFC5148906.1"/>
    </source>
</evidence>
<keyword evidence="2" id="KW-1185">Reference proteome</keyword>